<dbReference type="Pfam" id="PF00583">
    <property type="entry name" value="Acetyltransf_1"/>
    <property type="match status" value="1"/>
</dbReference>
<dbReference type="Proteomes" id="UP000185728">
    <property type="component" value="Unassembled WGS sequence"/>
</dbReference>
<dbReference type="PROSITE" id="PS51186">
    <property type="entry name" value="GNAT"/>
    <property type="match status" value="1"/>
</dbReference>
<dbReference type="EMBL" id="FTOB01000004">
    <property type="protein sequence ID" value="SIS81402.1"/>
    <property type="molecule type" value="Genomic_DNA"/>
</dbReference>
<dbReference type="GO" id="GO:0005840">
    <property type="term" value="C:ribosome"/>
    <property type="evidence" value="ECO:0007669"/>
    <property type="project" value="UniProtKB-KW"/>
</dbReference>
<evidence type="ECO:0000313" key="5">
    <source>
        <dbReference type="Proteomes" id="UP000185728"/>
    </source>
</evidence>
<comment type="caution">
    <text evidence="4">The sequence shown here is derived from an EMBL/GenBank/DDBJ whole genome shotgun (WGS) entry which is preliminary data.</text>
</comment>
<dbReference type="InterPro" id="IPR051016">
    <property type="entry name" value="Diverse_Substrate_AcTransf"/>
</dbReference>
<dbReference type="PANTHER" id="PTHR10545">
    <property type="entry name" value="DIAMINE N-ACETYLTRANSFERASE"/>
    <property type="match status" value="1"/>
</dbReference>
<gene>
    <name evidence="4" type="ORF">SAMN05421766_104105</name>
</gene>
<evidence type="ECO:0000313" key="4">
    <source>
        <dbReference type="EMBL" id="SIS81402.1"/>
    </source>
</evidence>
<evidence type="ECO:0000256" key="1">
    <source>
        <dbReference type="ARBA" id="ARBA00022679"/>
    </source>
</evidence>
<protein>
    <submittedName>
        <fullName evidence="4">Ribosomal protein S18 acetylase RimI</fullName>
    </submittedName>
</protein>
<dbReference type="InterPro" id="IPR000182">
    <property type="entry name" value="GNAT_dom"/>
</dbReference>
<evidence type="ECO:0000259" key="3">
    <source>
        <dbReference type="PROSITE" id="PS51186"/>
    </source>
</evidence>
<sequence>MVYRPAVADDALAIAQLHAKSWQENYRGAFSDRYLDGEALNDRQEVWADRLRDPFEGQVVLVAEYKGKIRGFACAFMDYDPLFGTLLDNLHVSREVQGKGVGRQLMSRVAGICSGQYPKSGLFLWVLRQNEAAHAFYKACGGEEMETVEGCDIGDRPIMKVRYHWPEIKSLVITSSNKNGVK</sequence>
<keyword evidence="4" id="KW-0687">Ribonucleoprotein</keyword>
<dbReference type="PANTHER" id="PTHR10545:SF29">
    <property type="entry name" value="GH14572P-RELATED"/>
    <property type="match status" value="1"/>
</dbReference>
<keyword evidence="4" id="KW-0689">Ribosomal protein</keyword>
<keyword evidence="5" id="KW-1185">Reference proteome</keyword>
<dbReference type="InterPro" id="IPR016181">
    <property type="entry name" value="Acyl_CoA_acyltransferase"/>
</dbReference>
<keyword evidence="2" id="KW-0012">Acyltransferase</keyword>
<proteinExistence type="predicted"/>
<organism evidence="4 5">
    <name type="scientific">Zobellia uliginosa</name>
    <dbReference type="NCBI Taxonomy" id="143224"/>
    <lineage>
        <taxon>Bacteria</taxon>
        <taxon>Pseudomonadati</taxon>
        <taxon>Bacteroidota</taxon>
        <taxon>Flavobacteriia</taxon>
        <taxon>Flavobacteriales</taxon>
        <taxon>Flavobacteriaceae</taxon>
        <taxon>Zobellia</taxon>
    </lineage>
</organism>
<feature type="domain" description="N-acetyltransferase" evidence="3">
    <location>
        <begin position="1"/>
        <end position="172"/>
    </location>
</feature>
<keyword evidence="1" id="KW-0808">Transferase</keyword>
<reference evidence="4 5" key="1">
    <citation type="submission" date="2017-01" db="EMBL/GenBank/DDBJ databases">
        <authorList>
            <person name="Varghese N."/>
            <person name="Submissions S."/>
        </authorList>
    </citation>
    <scope>NUCLEOTIDE SEQUENCE [LARGE SCALE GENOMIC DNA]</scope>
    <source>
        <strain evidence="4 5">DSM 2061</strain>
    </source>
</reference>
<dbReference type="CDD" id="cd04301">
    <property type="entry name" value="NAT_SF"/>
    <property type="match status" value="1"/>
</dbReference>
<accession>A0ABY1KUS3</accession>
<evidence type="ECO:0000256" key="2">
    <source>
        <dbReference type="ARBA" id="ARBA00023315"/>
    </source>
</evidence>
<dbReference type="SUPFAM" id="SSF55729">
    <property type="entry name" value="Acyl-CoA N-acyltransferases (Nat)"/>
    <property type="match status" value="1"/>
</dbReference>
<dbReference type="Gene3D" id="3.40.630.30">
    <property type="match status" value="1"/>
</dbReference>
<name>A0ABY1KUS3_9FLAO</name>